<accession>A0AAE1JA78</accession>
<name>A0AAE1JA78_9FABA</name>
<dbReference type="PANTHER" id="PTHR13620">
    <property type="entry name" value="3-5 EXONUCLEASE"/>
    <property type="match status" value="1"/>
</dbReference>
<dbReference type="GO" id="GO:0005634">
    <property type="term" value="C:nucleus"/>
    <property type="evidence" value="ECO:0007669"/>
    <property type="project" value="TreeGrafter"/>
</dbReference>
<protein>
    <recommendedName>
        <fullName evidence="5">3'-5' exonuclease domain-containing protein</fullName>
    </recommendedName>
</protein>
<evidence type="ECO:0000256" key="2">
    <source>
        <dbReference type="ARBA" id="ARBA00022801"/>
    </source>
</evidence>
<evidence type="ECO:0000313" key="4">
    <source>
        <dbReference type="Proteomes" id="UP001293593"/>
    </source>
</evidence>
<proteinExistence type="predicted"/>
<dbReference type="Proteomes" id="UP001293593">
    <property type="component" value="Unassembled WGS sequence"/>
</dbReference>
<dbReference type="InterPro" id="IPR036397">
    <property type="entry name" value="RNaseH_sf"/>
</dbReference>
<organism evidence="3 4">
    <name type="scientific">Acacia crassicarpa</name>
    <name type="common">northern wattle</name>
    <dbReference type="NCBI Taxonomy" id="499986"/>
    <lineage>
        <taxon>Eukaryota</taxon>
        <taxon>Viridiplantae</taxon>
        <taxon>Streptophyta</taxon>
        <taxon>Embryophyta</taxon>
        <taxon>Tracheophyta</taxon>
        <taxon>Spermatophyta</taxon>
        <taxon>Magnoliopsida</taxon>
        <taxon>eudicotyledons</taxon>
        <taxon>Gunneridae</taxon>
        <taxon>Pentapetalae</taxon>
        <taxon>rosids</taxon>
        <taxon>fabids</taxon>
        <taxon>Fabales</taxon>
        <taxon>Fabaceae</taxon>
        <taxon>Caesalpinioideae</taxon>
        <taxon>mimosoid clade</taxon>
        <taxon>Acacieae</taxon>
        <taxon>Acacia</taxon>
    </lineage>
</organism>
<dbReference type="SUPFAM" id="SSF53098">
    <property type="entry name" value="Ribonuclease H-like"/>
    <property type="match status" value="1"/>
</dbReference>
<dbReference type="GO" id="GO:0008408">
    <property type="term" value="F:3'-5' exonuclease activity"/>
    <property type="evidence" value="ECO:0007669"/>
    <property type="project" value="TreeGrafter"/>
</dbReference>
<evidence type="ECO:0008006" key="5">
    <source>
        <dbReference type="Google" id="ProtNLM"/>
    </source>
</evidence>
<keyword evidence="1" id="KW-0540">Nuclease</keyword>
<evidence type="ECO:0000313" key="3">
    <source>
        <dbReference type="EMBL" id="KAK4264434.1"/>
    </source>
</evidence>
<dbReference type="AlphaFoldDB" id="A0AAE1JA78"/>
<comment type="caution">
    <text evidence="3">The sequence shown here is derived from an EMBL/GenBank/DDBJ whole genome shotgun (WGS) entry which is preliminary data.</text>
</comment>
<dbReference type="EMBL" id="JAWXYG010000008">
    <property type="protein sequence ID" value="KAK4264434.1"/>
    <property type="molecule type" value="Genomic_DNA"/>
</dbReference>
<dbReference type="Gene3D" id="3.30.420.10">
    <property type="entry name" value="Ribonuclease H-like superfamily/Ribonuclease H"/>
    <property type="match status" value="1"/>
</dbReference>
<dbReference type="InterPro" id="IPR012337">
    <property type="entry name" value="RNaseH-like_sf"/>
</dbReference>
<reference evidence="3" key="1">
    <citation type="submission" date="2023-10" db="EMBL/GenBank/DDBJ databases">
        <title>Chromosome-level genome of the transformable northern wattle, Acacia crassicarpa.</title>
        <authorList>
            <person name="Massaro I."/>
            <person name="Sinha N.R."/>
            <person name="Poethig S."/>
            <person name="Leichty A.R."/>
        </authorList>
    </citation>
    <scope>NUCLEOTIDE SEQUENCE</scope>
    <source>
        <strain evidence="3">Acra3RX</strain>
        <tissue evidence="3">Leaf</tissue>
    </source>
</reference>
<dbReference type="PANTHER" id="PTHR13620:SF121">
    <property type="entry name" value="EMB|CAB82946.1-RELATED"/>
    <property type="match status" value="1"/>
</dbReference>
<dbReference type="GO" id="GO:0005737">
    <property type="term" value="C:cytoplasm"/>
    <property type="evidence" value="ECO:0007669"/>
    <property type="project" value="TreeGrafter"/>
</dbReference>
<keyword evidence="2" id="KW-0378">Hydrolase</keyword>
<dbReference type="GO" id="GO:0003676">
    <property type="term" value="F:nucleic acid binding"/>
    <property type="evidence" value="ECO:0007669"/>
    <property type="project" value="InterPro"/>
</dbReference>
<dbReference type="InterPro" id="IPR051132">
    <property type="entry name" value="3-5_Exonuclease_domain"/>
</dbReference>
<sequence length="212" mass="23567">MSASHVPAISFDAATSKYTVINRGNGKSIETTVTDKASVADEWVQDIINKYNNVTDQASSSVVDDNSLLVDDNSLVKLVAVGLDVKCSRHDNNVNPATLQLCIDDKCLILQLLYMDQFPYSLKSFFMDSKFAFVGVNVENNISMINARYGLKVKNRIDVTVERMCFHDVAVMLQGKPPSGWMSDWEARILSLDQVQFACLDSYVSYLLCASI</sequence>
<evidence type="ECO:0000256" key="1">
    <source>
        <dbReference type="ARBA" id="ARBA00022722"/>
    </source>
</evidence>
<gene>
    <name evidence="3" type="ORF">QN277_025613</name>
</gene>
<keyword evidence="4" id="KW-1185">Reference proteome</keyword>